<keyword evidence="2" id="KW-0812">Transmembrane</keyword>
<evidence type="ECO:0000256" key="1">
    <source>
        <dbReference type="SAM" id="MobiDB-lite"/>
    </source>
</evidence>
<keyword evidence="2" id="KW-1133">Transmembrane helix</keyword>
<feature type="transmembrane region" description="Helical" evidence="2">
    <location>
        <begin position="71"/>
        <end position="90"/>
    </location>
</feature>
<evidence type="ECO:0000313" key="4">
    <source>
        <dbReference type="Proteomes" id="UP001196413"/>
    </source>
</evidence>
<dbReference type="AlphaFoldDB" id="A0AAD5RB68"/>
<evidence type="ECO:0000313" key="3">
    <source>
        <dbReference type="EMBL" id="KAJ1372776.1"/>
    </source>
</evidence>
<organism evidence="3 4">
    <name type="scientific">Parelaphostrongylus tenuis</name>
    <name type="common">Meningeal worm</name>
    <dbReference type="NCBI Taxonomy" id="148309"/>
    <lineage>
        <taxon>Eukaryota</taxon>
        <taxon>Metazoa</taxon>
        <taxon>Ecdysozoa</taxon>
        <taxon>Nematoda</taxon>
        <taxon>Chromadorea</taxon>
        <taxon>Rhabditida</taxon>
        <taxon>Rhabditina</taxon>
        <taxon>Rhabditomorpha</taxon>
        <taxon>Strongyloidea</taxon>
        <taxon>Metastrongylidae</taxon>
        <taxon>Parelaphostrongylus</taxon>
    </lineage>
</organism>
<gene>
    <name evidence="3" type="ORF">KIN20_035024</name>
</gene>
<feature type="region of interest" description="Disordered" evidence="1">
    <location>
        <begin position="113"/>
        <end position="136"/>
    </location>
</feature>
<keyword evidence="4" id="KW-1185">Reference proteome</keyword>
<proteinExistence type="predicted"/>
<accession>A0AAD5RB68</accession>
<comment type="caution">
    <text evidence="3">The sequence shown here is derived from an EMBL/GenBank/DDBJ whole genome shotgun (WGS) entry which is preliminary data.</text>
</comment>
<evidence type="ECO:0000256" key="2">
    <source>
        <dbReference type="SAM" id="Phobius"/>
    </source>
</evidence>
<keyword evidence="2" id="KW-0472">Membrane</keyword>
<sequence length="136" mass="15839">MGNALAILLYATKSPHSRYREREYLIDLCELYSLKEKENPLTSPTHSWQFVVFNVVPFAFLEDFLSQAADYFLISLISLILVCCIARVLYEYIHKPDWWRTLFVITPEHPSFKRISSGQDLSRRRQSDSQTSSAMA</sequence>
<dbReference type="Proteomes" id="UP001196413">
    <property type="component" value="Unassembled WGS sequence"/>
</dbReference>
<reference evidence="3" key="1">
    <citation type="submission" date="2021-06" db="EMBL/GenBank/DDBJ databases">
        <title>Parelaphostrongylus tenuis whole genome reference sequence.</title>
        <authorList>
            <person name="Garwood T.J."/>
            <person name="Larsen P.A."/>
            <person name="Fountain-Jones N.M."/>
            <person name="Garbe J.R."/>
            <person name="Macchietto M.G."/>
            <person name="Kania S.A."/>
            <person name="Gerhold R.W."/>
            <person name="Richards J.E."/>
            <person name="Wolf T.M."/>
        </authorList>
    </citation>
    <scope>NUCLEOTIDE SEQUENCE</scope>
    <source>
        <strain evidence="3">MNPRO001-30</strain>
        <tissue evidence="3">Meninges</tissue>
    </source>
</reference>
<dbReference type="EMBL" id="JAHQIW010007183">
    <property type="protein sequence ID" value="KAJ1372776.1"/>
    <property type="molecule type" value="Genomic_DNA"/>
</dbReference>
<name>A0AAD5RB68_PARTN</name>
<protein>
    <submittedName>
        <fullName evidence="3">Uncharacterized protein</fullName>
    </submittedName>
</protein>